<feature type="domain" description="MacB-like periplasmic core" evidence="8">
    <location>
        <begin position="435"/>
        <end position="602"/>
    </location>
</feature>
<dbReference type="Pfam" id="PF12704">
    <property type="entry name" value="MacB_PCD"/>
    <property type="match status" value="2"/>
</dbReference>
<proteinExistence type="predicted"/>
<dbReference type="GO" id="GO:0022857">
    <property type="term" value="F:transmembrane transporter activity"/>
    <property type="evidence" value="ECO:0007669"/>
    <property type="project" value="TreeGrafter"/>
</dbReference>
<dbReference type="EMBL" id="PYAS01000003">
    <property type="protein sequence ID" value="PSL31339.1"/>
    <property type="molecule type" value="Genomic_DNA"/>
</dbReference>
<reference evidence="9 10" key="1">
    <citation type="submission" date="2018-03" db="EMBL/GenBank/DDBJ databases">
        <title>Genomic Encyclopedia of Archaeal and Bacterial Type Strains, Phase II (KMG-II): from individual species to whole genera.</title>
        <authorList>
            <person name="Goeker M."/>
        </authorList>
    </citation>
    <scope>NUCLEOTIDE SEQUENCE [LARGE SCALE GENOMIC DNA]</scope>
    <source>
        <strain evidence="9 10">DSM 29057</strain>
    </source>
</reference>
<feature type="domain" description="ABC3 transporter permease C-terminal" evidence="7">
    <location>
        <begin position="293"/>
        <end position="409"/>
    </location>
</feature>
<dbReference type="PANTHER" id="PTHR30572:SF18">
    <property type="entry name" value="ABC-TYPE MACROLIDE FAMILY EXPORT SYSTEM PERMEASE COMPONENT 2"/>
    <property type="match status" value="1"/>
</dbReference>
<evidence type="ECO:0000313" key="10">
    <source>
        <dbReference type="Proteomes" id="UP000241964"/>
    </source>
</evidence>
<dbReference type="InterPro" id="IPR050250">
    <property type="entry name" value="Macrolide_Exporter_MacB"/>
</dbReference>
<dbReference type="InterPro" id="IPR025857">
    <property type="entry name" value="MacB_PCD"/>
</dbReference>
<feature type="transmembrane region" description="Helical" evidence="6">
    <location>
        <begin position="338"/>
        <end position="361"/>
    </location>
</feature>
<evidence type="ECO:0000256" key="2">
    <source>
        <dbReference type="ARBA" id="ARBA00022475"/>
    </source>
</evidence>
<feature type="transmembrane region" description="Helical" evidence="6">
    <location>
        <begin position="21"/>
        <end position="42"/>
    </location>
</feature>
<evidence type="ECO:0000256" key="5">
    <source>
        <dbReference type="ARBA" id="ARBA00023136"/>
    </source>
</evidence>
<feature type="transmembrane region" description="Helical" evidence="6">
    <location>
        <begin position="731"/>
        <end position="750"/>
    </location>
</feature>
<dbReference type="AlphaFoldDB" id="A0A2P8GBI6"/>
<evidence type="ECO:0000256" key="3">
    <source>
        <dbReference type="ARBA" id="ARBA00022692"/>
    </source>
</evidence>
<organism evidence="9 10">
    <name type="scientific">Dyadobacter jiangsuensis</name>
    <dbReference type="NCBI Taxonomy" id="1591085"/>
    <lineage>
        <taxon>Bacteria</taxon>
        <taxon>Pseudomonadati</taxon>
        <taxon>Bacteroidota</taxon>
        <taxon>Cytophagia</taxon>
        <taxon>Cytophagales</taxon>
        <taxon>Spirosomataceae</taxon>
        <taxon>Dyadobacter</taxon>
    </lineage>
</organism>
<sequence length="802" mass="89992">MLRNYLKIALRQLARNRVYSFINIGGLAAGMAVAMLIGLWVYDELSFNTYHDNYARIAQVRSREFGEHGVGINSSVQYPLMTELKTNYKEHFKHIIAASWDVDYVLSAGESKISRSGVFMDPAAPEMLTLRMVYGTRAGLRDPHSVMLSKSTALALFGDIDPVNRALKISNKLDVKVTGVYEDLPQNTQFSQMKFLAPFALWEADNPWIRERAMTDWQNHFMKIYVELRPDADPEQVAADIKPAEMKNLGGFPEQAKNKPEVFLLPMRDWHLHNYKRGLPDEGPMQMVWLISIIGAFVLLLACINFMNLSTARSEKRAREVGIRKSIGSLKAQLVNQFFSESFVVVIFAFLLALWVVSLALPWFNELAAKQMSIPWTNGGFWAVSVGFIVCTGMLAGGYPALYLSSFQPVKVLKGTFRVGRFASVPRKVLVVLQFTVSVTLVIGTIIVFRQIQYAKNRPAGYTREGLLMVEMKSGDFYGKHELLKNELRSTGAVTDIAESMGKVTEVWSGNDGFEWRGKSPAADESFGTLMVSSEYGRTVGWKFVQGRDFSETLASDSSGIVINEAAAKYMGLKDPVGEPVSWKFQDRPVMHYRILGVISDVVMESPYEPIAPTIFMIKAHGGPNWMHIRINPNMSVSEALPRVESVFKKVIPLAPFEYQFADDDYALKFAAEERVGKLAYFFAVLAILISCLGLFGLSSFIAEQRTREIGVRKVLGASVFNVWKLLSNEFIMLVTIAFGLATPVAYYLLSHWLEKYTYRIEPSWWIFAATGLGAMVITLCTISFQSIRAALINPVVSLRAE</sequence>
<keyword evidence="4 6" id="KW-1133">Transmembrane helix</keyword>
<keyword evidence="5 6" id="KW-0472">Membrane</keyword>
<feature type="transmembrane region" description="Helical" evidence="6">
    <location>
        <begin position="765"/>
        <end position="785"/>
    </location>
</feature>
<dbReference type="PANTHER" id="PTHR30572">
    <property type="entry name" value="MEMBRANE COMPONENT OF TRANSPORTER-RELATED"/>
    <property type="match status" value="1"/>
</dbReference>
<keyword evidence="3 6" id="KW-0812">Transmembrane</keyword>
<feature type="transmembrane region" description="Helical" evidence="6">
    <location>
        <begin position="287"/>
        <end position="309"/>
    </location>
</feature>
<gene>
    <name evidence="9" type="ORF">CLV60_103205</name>
</gene>
<feature type="domain" description="MacB-like periplasmic core" evidence="8">
    <location>
        <begin position="20"/>
        <end position="243"/>
    </location>
</feature>
<keyword evidence="10" id="KW-1185">Reference proteome</keyword>
<evidence type="ECO:0000256" key="1">
    <source>
        <dbReference type="ARBA" id="ARBA00004651"/>
    </source>
</evidence>
<dbReference type="RefSeq" id="WP_106594684.1">
    <property type="nucleotide sequence ID" value="NZ_PYAS01000003.1"/>
</dbReference>
<comment type="caution">
    <text evidence="9">The sequence shown here is derived from an EMBL/GenBank/DDBJ whole genome shotgun (WGS) entry which is preliminary data.</text>
</comment>
<protein>
    <submittedName>
        <fullName evidence="9">Putative permease</fullName>
    </submittedName>
</protein>
<keyword evidence="2" id="KW-1003">Cell membrane</keyword>
<dbReference type="OrthoDB" id="5933722at2"/>
<feature type="domain" description="ABC3 transporter permease C-terminal" evidence="7">
    <location>
        <begin position="682"/>
        <end position="795"/>
    </location>
</feature>
<feature type="transmembrane region" description="Helical" evidence="6">
    <location>
        <begin position="679"/>
        <end position="703"/>
    </location>
</feature>
<evidence type="ECO:0000313" key="9">
    <source>
        <dbReference type="EMBL" id="PSL31339.1"/>
    </source>
</evidence>
<evidence type="ECO:0000256" key="6">
    <source>
        <dbReference type="SAM" id="Phobius"/>
    </source>
</evidence>
<dbReference type="GO" id="GO:0005886">
    <property type="term" value="C:plasma membrane"/>
    <property type="evidence" value="ECO:0007669"/>
    <property type="project" value="UniProtKB-SubCell"/>
</dbReference>
<name>A0A2P8GBI6_9BACT</name>
<dbReference type="InterPro" id="IPR003838">
    <property type="entry name" value="ABC3_permease_C"/>
</dbReference>
<evidence type="ECO:0000259" key="7">
    <source>
        <dbReference type="Pfam" id="PF02687"/>
    </source>
</evidence>
<comment type="subcellular location">
    <subcellularLocation>
        <location evidence="1">Cell membrane</location>
        <topology evidence="1">Multi-pass membrane protein</topology>
    </subcellularLocation>
</comment>
<feature type="transmembrane region" description="Helical" evidence="6">
    <location>
        <begin position="381"/>
        <end position="404"/>
    </location>
</feature>
<accession>A0A2P8GBI6</accession>
<evidence type="ECO:0000256" key="4">
    <source>
        <dbReference type="ARBA" id="ARBA00022989"/>
    </source>
</evidence>
<feature type="transmembrane region" description="Helical" evidence="6">
    <location>
        <begin position="425"/>
        <end position="449"/>
    </location>
</feature>
<dbReference type="Pfam" id="PF02687">
    <property type="entry name" value="FtsX"/>
    <property type="match status" value="2"/>
</dbReference>
<evidence type="ECO:0000259" key="8">
    <source>
        <dbReference type="Pfam" id="PF12704"/>
    </source>
</evidence>
<dbReference type="Proteomes" id="UP000241964">
    <property type="component" value="Unassembled WGS sequence"/>
</dbReference>